<name>A0ABZ0PN04_9PROT</name>
<dbReference type="Pfam" id="PF03401">
    <property type="entry name" value="TctC"/>
    <property type="match status" value="1"/>
</dbReference>
<keyword evidence="4" id="KW-1185">Reference proteome</keyword>
<keyword evidence="2" id="KW-0732">Signal</keyword>
<protein>
    <submittedName>
        <fullName evidence="3">Tripartite tricarboxylate transporter substrate-binding protein</fullName>
    </submittedName>
</protein>
<comment type="similarity">
    <text evidence="1">Belongs to the UPF0065 (bug) family.</text>
</comment>
<feature type="signal peptide" evidence="2">
    <location>
        <begin position="1"/>
        <end position="23"/>
    </location>
</feature>
<organism evidence="3 4">
    <name type="scientific">Sediminicoccus rosea</name>
    <dbReference type="NCBI Taxonomy" id="1225128"/>
    <lineage>
        <taxon>Bacteria</taxon>
        <taxon>Pseudomonadati</taxon>
        <taxon>Pseudomonadota</taxon>
        <taxon>Alphaproteobacteria</taxon>
        <taxon>Acetobacterales</taxon>
        <taxon>Roseomonadaceae</taxon>
        <taxon>Sediminicoccus</taxon>
    </lineage>
</organism>
<dbReference type="PANTHER" id="PTHR42928">
    <property type="entry name" value="TRICARBOXYLATE-BINDING PROTEIN"/>
    <property type="match status" value="1"/>
</dbReference>
<dbReference type="EMBL" id="CP137852">
    <property type="protein sequence ID" value="WPB87123.1"/>
    <property type="molecule type" value="Genomic_DNA"/>
</dbReference>
<evidence type="ECO:0000256" key="2">
    <source>
        <dbReference type="SAM" id="SignalP"/>
    </source>
</evidence>
<feature type="chain" id="PRO_5045427427" evidence="2">
    <location>
        <begin position="24"/>
        <end position="326"/>
    </location>
</feature>
<evidence type="ECO:0000313" key="4">
    <source>
        <dbReference type="Proteomes" id="UP001305521"/>
    </source>
</evidence>
<accession>A0ABZ0PN04</accession>
<evidence type="ECO:0000313" key="3">
    <source>
        <dbReference type="EMBL" id="WPB87123.1"/>
    </source>
</evidence>
<dbReference type="InterPro" id="IPR005064">
    <property type="entry name" value="BUG"/>
</dbReference>
<reference evidence="3 4" key="1">
    <citation type="submission" date="2023-11" db="EMBL/GenBank/DDBJ databases">
        <title>Arctic aerobic anoxygenic photoheterotroph Sediminicoccus rosea KRV36 adapts its photosynthesis to long days of polar summer.</title>
        <authorList>
            <person name="Tomasch J."/>
            <person name="Kopejtka K."/>
            <person name="Bily T."/>
            <person name="Gardiner A.T."/>
            <person name="Gardian Z."/>
            <person name="Shivaramu S."/>
            <person name="Koblizek M."/>
            <person name="Engelhardt F."/>
            <person name="Kaftan D."/>
        </authorList>
    </citation>
    <scope>NUCLEOTIDE SEQUENCE [LARGE SCALE GENOMIC DNA]</scope>
    <source>
        <strain evidence="3 4">R-30</strain>
    </source>
</reference>
<sequence length="326" mass="34258">MTALSRRALPSLAWLGLATPALATRPPLRVMLTFARAEDGGPLLQAIGRAAGQELGRPVEIESVTGGAGLEAGVALLAAPAHGDTLLVSTSALFTGLPGVALPFRPREDFQPITRIGMSPLVGCVPASSPWQDAAAARAALAADPGAVPLGTPGQGSLSHQCLIRIWRELTAGPMPAPRHYEAGGNVLMLALARGEVGFALLPAAAAVPGIQQGRLRPLFVTSGHRAVWTRELERVPTLAELRPDFRLEVMEWWGIVARAGLPAGDAARLNAAFGRALEALPIRNGMLANGVLPNPDPTPEDFARFWDAELPLRQAFIAQLDLQGN</sequence>
<dbReference type="Gene3D" id="3.40.190.10">
    <property type="entry name" value="Periplasmic binding protein-like II"/>
    <property type="match status" value="1"/>
</dbReference>
<dbReference type="PANTHER" id="PTHR42928:SF5">
    <property type="entry name" value="BLR1237 PROTEIN"/>
    <property type="match status" value="1"/>
</dbReference>
<dbReference type="RefSeq" id="WP_318651080.1">
    <property type="nucleotide sequence ID" value="NZ_CP137852.1"/>
</dbReference>
<proteinExistence type="inferred from homology"/>
<dbReference type="Proteomes" id="UP001305521">
    <property type="component" value="Chromosome"/>
</dbReference>
<dbReference type="Gene3D" id="3.40.190.150">
    <property type="entry name" value="Bordetella uptake gene, domain 1"/>
    <property type="match status" value="1"/>
</dbReference>
<dbReference type="InterPro" id="IPR042100">
    <property type="entry name" value="Bug_dom1"/>
</dbReference>
<gene>
    <name evidence="3" type="ORF">R9Z33_09645</name>
</gene>
<dbReference type="SUPFAM" id="SSF53850">
    <property type="entry name" value="Periplasmic binding protein-like II"/>
    <property type="match status" value="1"/>
</dbReference>
<evidence type="ECO:0000256" key="1">
    <source>
        <dbReference type="ARBA" id="ARBA00006987"/>
    </source>
</evidence>